<dbReference type="AlphaFoldDB" id="A0A2T8KLV1"/>
<dbReference type="Gramene" id="PVH63151">
    <property type="protein sequence ID" value="PVH63151"/>
    <property type="gene ID" value="PAHAL_3G481500"/>
</dbReference>
<proteinExistence type="predicted"/>
<evidence type="ECO:0000313" key="1">
    <source>
        <dbReference type="EMBL" id="PVH63151.1"/>
    </source>
</evidence>
<organism evidence="1">
    <name type="scientific">Panicum hallii</name>
    <dbReference type="NCBI Taxonomy" id="206008"/>
    <lineage>
        <taxon>Eukaryota</taxon>
        <taxon>Viridiplantae</taxon>
        <taxon>Streptophyta</taxon>
        <taxon>Embryophyta</taxon>
        <taxon>Tracheophyta</taxon>
        <taxon>Spermatophyta</taxon>
        <taxon>Magnoliopsida</taxon>
        <taxon>Liliopsida</taxon>
        <taxon>Poales</taxon>
        <taxon>Poaceae</taxon>
        <taxon>PACMAD clade</taxon>
        <taxon>Panicoideae</taxon>
        <taxon>Panicodae</taxon>
        <taxon>Paniceae</taxon>
        <taxon>Panicinae</taxon>
        <taxon>Panicum</taxon>
        <taxon>Panicum sect. Panicum</taxon>
    </lineage>
</organism>
<dbReference type="Proteomes" id="UP000243499">
    <property type="component" value="Chromosome 3"/>
</dbReference>
<accession>A0A2T8KLV1</accession>
<name>A0A2T8KLV1_9POAL</name>
<reference evidence="1" key="1">
    <citation type="submission" date="2018-04" db="EMBL/GenBank/DDBJ databases">
        <title>WGS assembly of Panicum hallii.</title>
        <authorList>
            <person name="Lovell J."/>
            <person name="Jenkins J."/>
            <person name="Lowry D."/>
            <person name="Mamidi S."/>
            <person name="Sreedasyam A."/>
            <person name="Weng X."/>
            <person name="Barry K."/>
            <person name="Bonette J."/>
            <person name="Campitelli B."/>
            <person name="Daum C."/>
            <person name="Gordon S."/>
            <person name="Gould B."/>
            <person name="Lipzen A."/>
            <person name="Macqueen A."/>
            <person name="Palacio-Mejia J."/>
            <person name="Plott C."/>
            <person name="Shakirov E."/>
            <person name="Shu S."/>
            <person name="Yoshinaga Y."/>
            <person name="Zane M."/>
            <person name="Rokhsar D."/>
            <person name="Grimwood J."/>
            <person name="Schmutz J."/>
            <person name="Juenger T."/>
        </authorList>
    </citation>
    <scope>NUCLEOTIDE SEQUENCE [LARGE SCALE GENOMIC DNA]</scope>
    <source>
        <strain evidence="1">FIL2</strain>
    </source>
</reference>
<gene>
    <name evidence="1" type="ORF">PAHAL_3G481500</name>
</gene>
<protein>
    <submittedName>
        <fullName evidence="1">Uncharacterized protein</fullName>
    </submittedName>
</protein>
<dbReference type="EMBL" id="CM008048">
    <property type="protein sequence ID" value="PVH63151.1"/>
    <property type="molecule type" value="Genomic_DNA"/>
</dbReference>
<sequence>MGDAREAIVEPAKGADLKHVLFWYLKLLCRFHPFERIKEISFGKLFWHFIYCKVR</sequence>